<organism evidence="1 2">
    <name type="scientific">Panagrolaimus sp. PS1159</name>
    <dbReference type="NCBI Taxonomy" id="55785"/>
    <lineage>
        <taxon>Eukaryota</taxon>
        <taxon>Metazoa</taxon>
        <taxon>Ecdysozoa</taxon>
        <taxon>Nematoda</taxon>
        <taxon>Chromadorea</taxon>
        <taxon>Rhabditida</taxon>
        <taxon>Tylenchina</taxon>
        <taxon>Panagrolaimomorpha</taxon>
        <taxon>Panagrolaimoidea</taxon>
        <taxon>Panagrolaimidae</taxon>
        <taxon>Panagrolaimus</taxon>
    </lineage>
</organism>
<evidence type="ECO:0000313" key="1">
    <source>
        <dbReference type="Proteomes" id="UP000887580"/>
    </source>
</evidence>
<reference evidence="2" key="1">
    <citation type="submission" date="2022-11" db="UniProtKB">
        <authorList>
            <consortium name="WormBaseParasite"/>
        </authorList>
    </citation>
    <scope>IDENTIFICATION</scope>
</reference>
<accession>A0AC35GPL7</accession>
<name>A0AC35GPL7_9BILA</name>
<dbReference type="WBParaSite" id="PS1159_v2.g7498.t1">
    <property type="protein sequence ID" value="PS1159_v2.g7498.t1"/>
    <property type="gene ID" value="PS1159_v2.g7498"/>
</dbReference>
<protein>
    <submittedName>
        <fullName evidence="2">C6 domain-containing protein</fullName>
    </submittedName>
</protein>
<sequence>MPPAVSAKCCGLLVHSLTNSNNADGNMKFVYNNNTCRSTATITCSQIHGQGLGLYAGIVVNEIHHVASNYDSVSSSATCNNGIWQIGDPSLNIASLECYTTDPV</sequence>
<dbReference type="Proteomes" id="UP000887580">
    <property type="component" value="Unplaced"/>
</dbReference>
<proteinExistence type="predicted"/>
<evidence type="ECO:0000313" key="2">
    <source>
        <dbReference type="WBParaSite" id="PS1159_v2.g7498.t1"/>
    </source>
</evidence>